<organism evidence="2">
    <name type="scientific">marine sediment metagenome</name>
    <dbReference type="NCBI Taxonomy" id="412755"/>
    <lineage>
        <taxon>unclassified sequences</taxon>
        <taxon>metagenomes</taxon>
        <taxon>ecological metagenomes</taxon>
    </lineage>
</organism>
<reference evidence="2" key="1">
    <citation type="journal article" date="2014" name="Front. Microbiol.">
        <title>High frequency of phylogenetically diverse reductive dehalogenase-homologous genes in deep subseafloor sedimentary metagenomes.</title>
        <authorList>
            <person name="Kawai M."/>
            <person name="Futagami T."/>
            <person name="Toyoda A."/>
            <person name="Takaki Y."/>
            <person name="Nishi S."/>
            <person name="Hori S."/>
            <person name="Arai W."/>
            <person name="Tsubouchi T."/>
            <person name="Morono Y."/>
            <person name="Uchiyama I."/>
            <person name="Ito T."/>
            <person name="Fujiyama A."/>
            <person name="Inagaki F."/>
            <person name="Takami H."/>
        </authorList>
    </citation>
    <scope>NUCLEOTIDE SEQUENCE</scope>
    <source>
        <strain evidence="2">Expedition CK06-06</strain>
    </source>
</reference>
<sequence length="265" mass="31449">SHALGKWFKWFSIPVKNRTQFKKGQTSCFKGRHHSKETKESCRIKTKKLWENPEFAQHQSDVRKGQKAWNKGLTKETDERVKKQGEKHKGFQHSKKALEIMSELKKNHWKNPDIAKKMLKGLWHQRGIPPPKPTFTKESLEAMSICSKKLWKDPEYVRKQMRANQVRPNGVELFLDFILQNNFPDEWKYVGDGEVIIEGLCPDFINCNGKKKIIELFGDYWHNRKNIKWHQTERGRKEVFKNIGFDTLVIWEHELNNTSLLIQRI</sequence>
<gene>
    <name evidence="2" type="ORF">S01H1_43547</name>
</gene>
<protein>
    <recommendedName>
        <fullName evidence="3">DUF559 domain-containing protein</fullName>
    </recommendedName>
</protein>
<feature type="compositionally biased region" description="Basic and acidic residues" evidence="1">
    <location>
        <begin position="73"/>
        <end position="89"/>
    </location>
</feature>
<evidence type="ECO:0000256" key="1">
    <source>
        <dbReference type="SAM" id="MobiDB-lite"/>
    </source>
</evidence>
<feature type="non-terminal residue" evidence="2">
    <location>
        <position position="265"/>
    </location>
</feature>
<dbReference type="Gene3D" id="3.40.960.10">
    <property type="entry name" value="VSR Endonuclease"/>
    <property type="match status" value="1"/>
</dbReference>
<proteinExistence type="predicted"/>
<evidence type="ECO:0008006" key="3">
    <source>
        <dbReference type="Google" id="ProtNLM"/>
    </source>
</evidence>
<accession>X0U4T0</accession>
<name>X0U4T0_9ZZZZ</name>
<feature type="non-terminal residue" evidence="2">
    <location>
        <position position="1"/>
    </location>
</feature>
<dbReference type="AlphaFoldDB" id="X0U4T0"/>
<dbReference type="EMBL" id="BARS01027745">
    <property type="protein sequence ID" value="GAG00774.1"/>
    <property type="molecule type" value="Genomic_DNA"/>
</dbReference>
<feature type="region of interest" description="Disordered" evidence="1">
    <location>
        <begin position="56"/>
        <end position="93"/>
    </location>
</feature>
<comment type="caution">
    <text evidence="2">The sequence shown here is derived from an EMBL/GenBank/DDBJ whole genome shotgun (WGS) entry which is preliminary data.</text>
</comment>
<evidence type="ECO:0000313" key="2">
    <source>
        <dbReference type="EMBL" id="GAG00774.1"/>
    </source>
</evidence>